<evidence type="ECO:0000313" key="1">
    <source>
        <dbReference type="EMBL" id="SLM88357.1"/>
    </source>
</evidence>
<protein>
    <submittedName>
        <fullName evidence="1">Uncharacterized protein</fullName>
    </submittedName>
</protein>
<accession>A0A1X6WTI3</accession>
<organism evidence="1 2">
    <name type="scientific">Brevibacterium yomogidense</name>
    <dbReference type="NCBI Taxonomy" id="946573"/>
    <lineage>
        <taxon>Bacteria</taxon>
        <taxon>Bacillati</taxon>
        <taxon>Actinomycetota</taxon>
        <taxon>Actinomycetes</taxon>
        <taxon>Micrococcales</taxon>
        <taxon>Brevibacteriaceae</taxon>
        <taxon>Brevibacterium</taxon>
    </lineage>
</organism>
<reference evidence="2" key="1">
    <citation type="submission" date="2017-02" db="EMBL/GenBank/DDBJ databases">
        <authorList>
            <person name="Dridi B."/>
        </authorList>
    </citation>
    <scope>NUCLEOTIDE SEQUENCE [LARGE SCALE GENOMIC DNA]</scope>
    <source>
        <strain evidence="2">B Co 03.10</strain>
    </source>
</reference>
<dbReference type="Proteomes" id="UP000196581">
    <property type="component" value="Unassembled WGS sequence"/>
</dbReference>
<gene>
    <name evidence="1" type="ORF">FM105_00155</name>
</gene>
<dbReference type="EMBL" id="FWFF01000001">
    <property type="protein sequence ID" value="SLM88357.1"/>
    <property type="molecule type" value="Genomic_DNA"/>
</dbReference>
<dbReference type="AlphaFoldDB" id="A0A1X6WTI3"/>
<keyword evidence="2" id="KW-1185">Reference proteome</keyword>
<name>A0A1X6WTI3_9MICO</name>
<evidence type="ECO:0000313" key="2">
    <source>
        <dbReference type="Proteomes" id="UP000196581"/>
    </source>
</evidence>
<proteinExistence type="predicted"/>
<sequence>MWISKVMQARYSGIAGETAAAARFAATPQPKDLSPQPAGRSPRLVAHSLEARRAEVVG</sequence>